<reference evidence="3" key="1">
    <citation type="journal article" date="2019" name="Int. J. Syst. Evol. Microbiol.">
        <title>The Global Catalogue of Microorganisms (GCM) 10K type strain sequencing project: providing services to taxonomists for standard genome sequencing and annotation.</title>
        <authorList>
            <consortium name="The Broad Institute Genomics Platform"/>
            <consortium name="The Broad Institute Genome Sequencing Center for Infectious Disease"/>
            <person name="Wu L."/>
            <person name="Ma J."/>
        </authorList>
    </citation>
    <scope>NUCLEOTIDE SEQUENCE [LARGE SCALE GENOMIC DNA]</scope>
    <source>
        <strain evidence="3">JCM 11483</strain>
    </source>
</reference>
<keyword evidence="1" id="KW-0472">Membrane</keyword>
<accession>A0ABP6RAG1</accession>
<keyword evidence="3" id="KW-1185">Reference proteome</keyword>
<dbReference type="EMBL" id="BAAAYG010000003">
    <property type="protein sequence ID" value="GAA3280970.1"/>
    <property type="molecule type" value="Genomic_DNA"/>
</dbReference>
<gene>
    <name evidence="2" type="primary">brnE</name>
    <name evidence="2" type="ORF">GCM10020260_05850</name>
</gene>
<evidence type="ECO:0000313" key="2">
    <source>
        <dbReference type="EMBL" id="GAA3280970.1"/>
    </source>
</evidence>
<evidence type="ECO:0000313" key="3">
    <source>
        <dbReference type="Proteomes" id="UP001501736"/>
    </source>
</evidence>
<protein>
    <submittedName>
        <fullName evidence="2">Branched-chain amino acid exporter BrnE</fullName>
    </submittedName>
</protein>
<dbReference type="InterPro" id="IPR008407">
    <property type="entry name" value="Brnchd-chn_aa_trnsp_AzlD"/>
</dbReference>
<feature type="transmembrane region" description="Helical" evidence="1">
    <location>
        <begin position="6"/>
        <end position="24"/>
    </location>
</feature>
<proteinExistence type="predicted"/>
<evidence type="ECO:0000256" key="1">
    <source>
        <dbReference type="SAM" id="Phobius"/>
    </source>
</evidence>
<dbReference type="Pfam" id="PF05437">
    <property type="entry name" value="AzlD"/>
    <property type="match status" value="1"/>
</dbReference>
<dbReference type="RefSeq" id="WP_344718009.1">
    <property type="nucleotide sequence ID" value="NZ_BAAAYG010000003.1"/>
</dbReference>
<keyword evidence="1" id="KW-1133">Transmembrane helix</keyword>
<name>A0ABP6RAG1_9MICC</name>
<sequence length="108" mass="10939">MPETGYVVAVVGVVFAITFGLRALPFALVMPLRESAFLRSLAAWMPAGLMVVLAATTLRDAAGASLGHLPHAGVAVAVTVAAHLGSGRSTLLSVGAGTLTFVGLVHVF</sequence>
<organism evidence="2 3">
    <name type="scientific">Nesterenkonia halobia</name>
    <dbReference type="NCBI Taxonomy" id="37922"/>
    <lineage>
        <taxon>Bacteria</taxon>
        <taxon>Bacillati</taxon>
        <taxon>Actinomycetota</taxon>
        <taxon>Actinomycetes</taxon>
        <taxon>Micrococcales</taxon>
        <taxon>Micrococcaceae</taxon>
        <taxon>Nesterenkonia</taxon>
    </lineage>
</organism>
<feature type="transmembrane region" description="Helical" evidence="1">
    <location>
        <begin position="36"/>
        <end position="55"/>
    </location>
</feature>
<keyword evidence="1" id="KW-0812">Transmembrane</keyword>
<dbReference type="Proteomes" id="UP001501736">
    <property type="component" value="Unassembled WGS sequence"/>
</dbReference>
<feature type="transmembrane region" description="Helical" evidence="1">
    <location>
        <begin position="61"/>
        <end position="82"/>
    </location>
</feature>
<comment type="caution">
    <text evidence="2">The sequence shown here is derived from an EMBL/GenBank/DDBJ whole genome shotgun (WGS) entry which is preliminary data.</text>
</comment>